<keyword evidence="1" id="KW-1133">Transmembrane helix</keyword>
<dbReference type="RefSeq" id="WP_258731818.1">
    <property type="nucleotide sequence ID" value="NZ_JANTHZ010000002.1"/>
</dbReference>
<evidence type="ECO:0000256" key="1">
    <source>
        <dbReference type="SAM" id="Phobius"/>
    </source>
</evidence>
<reference evidence="2" key="1">
    <citation type="submission" date="2022-08" db="EMBL/GenBank/DDBJ databases">
        <authorList>
            <person name="Li F."/>
        </authorList>
    </citation>
    <scope>NUCLEOTIDE SEQUENCE</scope>
    <source>
        <strain evidence="2">MQZ15Z-1</strain>
    </source>
</reference>
<keyword evidence="3" id="KW-1185">Reference proteome</keyword>
<dbReference type="EMBL" id="JANTHZ010000002">
    <property type="protein sequence ID" value="MCS0494780.1"/>
    <property type="molecule type" value="Genomic_DNA"/>
</dbReference>
<sequence length="66" mass="6945">MQTLLIVILILLLLGGGGFFGHRAYGMRGLLIVLVIMLLILAVIGFVSDEFAVGPGVAPIMTPPPQ</sequence>
<evidence type="ECO:0008006" key="4">
    <source>
        <dbReference type="Google" id="ProtNLM"/>
    </source>
</evidence>
<proteinExistence type="predicted"/>
<keyword evidence="1" id="KW-0472">Membrane</keyword>
<evidence type="ECO:0000313" key="2">
    <source>
        <dbReference type="EMBL" id="MCS0494780.1"/>
    </source>
</evidence>
<organism evidence="2 3">
    <name type="scientific">Ancylobacter mangrovi</name>
    <dbReference type="NCBI Taxonomy" id="2972472"/>
    <lineage>
        <taxon>Bacteria</taxon>
        <taxon>Pseudomonadati</taxon>
        <taxon>Pseudomonadota</taxon>
        <taxon>Alphaproteobacteria</taxon>
        <taxon>Hyphomicrobiales</taxon>
        <taxon>Xanthobacteraceae</taxon>
        <taxon>Ancylobacter</taxon>
    </lineage>
</organism>
<dbReference type="AlphaFoldDB" id="A0A9X2T197"/>
<evidence type="ECO:0000313" key="3">
    <source>
        <dbReference type="Proteomes" id="UP001151088"/>
    </source>
</evidence>
<name>A0A9X2T197_9HYPH</name>
<protein>
    <recommendedName>
        <fullName evidence="4">DUF3309 domain-containing protein</fullName>
    </recommendedName>
</protein>
<keyword evidence="1" id="KW-0812">Transmembrane</keyword>
<feature type="transmembrane region" description="Helical" evidence="1">
    <location>
        <begin position="30"/>
        <end position="47"/>
    </location>
</feature>
<comment type="caution">
    <text evidence="2">The sequence shown here is derived from an EMBL/GenBank/DDBJ whole genome shotgun (WGS) entry which is preliminary data.</text>
</comment>
<dbReference type="InterPro" id="IPR021738">
    <property type="entry name" value="DUF3309"/>
</dbReference>
<accession>A0A9X2T197</accession>
<gene>
    <name evidence="2" type="ORF">NVS89_06690</name>
</gene>
<dbReference type="Proteomes" id="UP001151088">
    <property type="component" value="Unassembled WGS sequence"/>
</dbReference>
<dbReference type="Pfam" id="PF11752">
    <property type="entry name" value="DUF3309"/>
    <property type="match status" value="1"/>
</dbReference>